<dbReference type="PANTHER" id="PTHR37948:SF1">
    <property type="entry name" value="BLL5189 PROTEIN"/>
    <property type="match status" value="1"/>
</dbReference>
<keyword evidence="2" id="KW-1185">Reference proteome</keyword>
<organism evidence="1 2">
    <name type="scientific">Spirochaeta isovalerica</name>
    <dbReference type="NCBI Taxonomy" id="150"/>
    <lineage>
        <taxon>Bacteria</taxon>
        <taxon>Pseudomonadati</taxon>
        <taxon>Spirochaetota</taxon>
        <taxon>Spirochaetia</taxon>
        <taxon>Spirochaetales</taxon>
        <taxon>Spirochaetaceae</taxon>
        <taxon>Spirochaeta</taxon>
    </lineage>
</organism>
<gene>
    <name evidence="1" type="ORF">HNR50_003824</name>
</gene>
<name>A0A841REU6_9SPIO</name>
<accession>A0A841REU6</accession>
<sequence>MIAFLEQNRSFVKGELLHYSLFMIVIVNDLMQKNYQYLLTEPEGENYHRDFKPDLTPKEMLQMGVFGGKYMTDCRQEFPDDWFRNAKLCHDFHNPDLNYFKINASKSLNYWIERGWIYPEDPRGWFQWYCRYYMGRRSPYDEKQIKRWKQMVRHIAQIRKNCAQGDLDCRRKQRQALLHWAYDSRKF</sequence>
<dbReference type="PANTHER" id="PTHR37948">
    <property type="entry name" value="ZGC:113208"/>
    <property type="match status" value="1"/>
</dbReference>
<dbReference type="EMBL" id="JACHGJ010000009">
    <property type="protein sequence ID" value="MBB6482136.1"/>
    <property type="molecule type" value="Genomic_DNA"/>
</dbReference>
<dbReference type="RefSeq" id="WP_221439934.1">
    <property type="nucleotide sequence ID" value="NZ_JACHGJ010000009.1"/>
</dbReference>
<comment type="caution">
    <text evidence="1">The sequence shown here is derived from an EMBL/GenBank/DDBJ whole genome shotgun (WGS) entry which is preliminary data.</text>
</comment>
<proteinExistence type="predicted"/>
<dbReference type="AlphaFoldDB" id="A0A841REU6"/>
<dbReference type="Proteomes" id="UP000587760">
    <property type="component" value="Unassembled WGS sequence"/>
</dbReference>
<evidence type="ECO:0000313" key="2">
    <source>
        <dbReference type="Proteomes" id="UP000587760"/>
    </source>
</evidence>
<protein>
    <submittedName>
        <fullName evidence="1">Uncharacterized protein</fullName>
    </submittedName>
</protein>
<evidence type="ECO:0000313" key="1">
    <source>
        <dbReference type="EMBL" id="MBB6482136.1"/>
    </source>
</evidence>
<reference evidence="1 2" key="1">
    <citation type="submission" date="2020-08" db="EMBL/GenBank/DDBJ databases">
        <title>Genomic Encyclopedia of Type Strains, Phase IV (KMG-IV): sequencing the most valuable type-strain genomes for metagenomic binning, comparative biology and taxonomic classification.</title>
        <authorList>
            <person name="Goeker M."/>
        </authorList>
    </citation>
    <scope>NUCLEOTIDE SEQUENCE [LARGE SCALE GENOMIC DNA]</scope>
    <source>
        <strain evidence="1 2">DSM 2461</strain>
    </source>
</reference>